<evidence type="ECO:0000313" key="3">
    <source>
        <dbReference type="Proteomes" id="UP000244571"/>
    </source>
</evidence>
<keyword evidence="3" id="KW-1185">Reference proteome</keyword>
<dbReference type="Proteomes" id="UP000244571">
    <property type="component" value="Chromosome"/>
</dbReference>
<feature type="compositionally biased region" description="Low complexity" evidence="1">
    <location>
        <begin position="50"/>
        <end position="59"/>
    </location>
</feature>
<feature type="region of interest" description="Disordered" evidence="1">
    <location>
        <begin position="33"/>
        <end position="59"/>
    </location>
</feature>
<reference evidence="2 3" key="1">
    <citation type="submission" date="2018-04" db="EMBL/GenBank/DDBJ databases">
        <title>Bordetella sp. HZ20 isolated from seawater.</title>
        <authorList>
            <person name="Sun C."/>
        </authorList>
    </citation>
    <scope>NUCLEOTIDE SEQUENCE [LARGE SCALE GENOMIC DNA]</scope>
    <source>
        <strain evidence="2 3">HZ20</strain>
    </source>
</reference>
<dbReference type="AlphaFoldDB" id="A0A2R4XH20"/>
<evidence type="ECO:0000313" key="2">
    <source>
        <dbReference type="EMBL" id="AWB33054.1"/>
    </source>
</evidence>
<organism evidence="2 3">
    <name type="scientific">Orrella marina</name>
    <dbReference type="NCBI Taxonomy" id="2163011"/>
    <lineage>
        <taxon>Bacteria</taxon>
        <taxon>Pseudomonadati</taxon>
        <taxon>Pseudomonadota</taxon>
        <taxon>Betaproteobacteria</taxon>
        <taxon>Burkholderiales</taxon>
        <taxon>Alcaligenaceae</taxon>
        <taxon>Orrella</taxon>
    </lineage>
</organism>
<dbReference type="KEGG" id="boz:DBV39_04220"/>
<name>A0A2R4XH20_9BURK</name>
<protein>
    <submittedName>
        <fullName evidence="2">Uncharacterized protein</fullName>
    </submittedName>
</protein>
<sequence>MDTSFARNKLLATTTSSRLLHNAWRLALQARATESREMSKEQTRQGKKLSSLNSSPFSSAGARFDFYSIGQFNRLAFCLTPGSE</sequence>
<feature type="compositionally biased region" description="Basic and acidic residues" evidence="1">
    <location>
        <begin position="33"/>
        <end position="44"/>
    </location>
</feature>
<dbReference type="EMBL" id="CP028901">
    <property type="protein sequence ID" value="AWB33054.1"/>
    <property type="molecule type" value="Genomic_DNA"/>
</dbReference>
<accession>A0A2R4XH20</accession>
<gene>
    <name evidence="2" type="ORF">DBV39_04220</name>
</gene>
<evidence type="ECO:0000256" key="1">
    <source>
        <dbReference type="SAM" id="MobiDB-lite"/>
    </source>
</evidence>
<proteinExistence type="predicted"/>